<dbReference type="SUPFAM" id="SSF55874">
    <property type="entry name" value="ATPase domain of HSP90 chaperone/DNA topoisomerase II/histidine kinase"/>
    <property type="match status" value="1"/>
</dbReference>
<keyword evidence="6 11" id="KW-0418">Kinase</keyword>
<dbReference type="Pfam" id="PF02518">
    <property type="entry name" value="HATPase_c"/>
    <property type="match status" value="1"/>
</dbReference>
<evidence type="ECO:0000256" key="1">
    <source>
        <dbReference type="ARBA" id="ARBA00000085"/>
    </source>
</evidence>
<dbReference type="InterPro" id="IPR005467">
    <property type="entry name" value="His_kinase_dom"/>
</dbReference>
<dbReference type="SMART" id="SM00388">
    <property type="entry name" value="HisKA"/>
    <property type="match status" value="1"/>
</dbReference>
<dbReference type="PANTHER" id="PTHR43065:SF10">
    <property type="entry name" value="PEROXIDE STRESS-ACTIVATED HISTIDINE KINASE MAK3"/>
    <property type="match status" value="1"/>
</dbReference>
<dbReference type="SUPFAM" id="SSF55785">
    <property type="entry name" value="PYP-like sensor domain (PAS domain)"/>
    <property type="match status" value="1"/>
</dbReference>
<dbReference type="PROSITE" id="PS50112">
    <property type="entry name" value="PAS"/>
    <property type="match status" value="1"/>
</dbReference>
<keyword evidence="3" id="KW-0597">Phosphoprotein</keyword>
<protein>
    <recommendedName>
        <fullName evidence="2">histidine kinase</fullName>
        <ecNumber evidence="2">2.7.13.3</ecNumber>
    </recommendedName>
</protein>
<evidence type="ECO:0000256" key="8">
    <source>
        <dbReference type="ARBA" id="ARBA00023012"/>
    </source>
</evidence>
<dbReference type="InterPro" id="IPR004358">
    <property type="entry name" value="Sig_transdc_His_kin-like_C"/>
</dbReference>
<evidence type="ECO:0000256" key="3">
    <source>
        <dbReference type="ARBA" id="ARBA00022553"/>
    </source>
</evidence>
<dbReference type="SMART" id="SM00387">
    <property type="entry name" value="HATPase_c"/>
    <property type="match status" value="1"/>
</dbReference>
<dbReference type="GO" id="GO:0006355">
    <property type="term" value="P:regulation of DNA-templated transcription"/>
    <property type="evidence" value="ECO:0007669"/>
    <property type="project" value="InterPro"/>
</dbReference>
<dbReference type="SMART" id="SM00091">
    <property type="entry name" value="PAS"/>
    <property type="match status" value="2"/>
</dbReference>
<dbReference type="RefSeq" id="WP_191635174.1">
    <property type="nucleotide sequence ID" value="NZ_CABVIF010000001.1"/>
</dbReference>
<dbReference type="InterPro" id="IPR000014">
    <property type="entry name" value="PAS"/>
</dbReference>
<keyword evidence="7" id="KW-0067">ATP-binding</keyword>
<keyword evidence="8" id="KW-0902">Two-component regulatory system</keyword>
<keyword evidence="4 11" id="KW-0808">Transferase</keyword>
<dbReference type="InterPro" id="IPR036097">
    <property type="entry name" value="HisK_dim/P_sf"/>
</dbReference>
<accession>A0A5E7GHR1</accession>
<dbReference type="Gene3D" id="1.10.287.130">
    <property type="match status" value="1"/>
</dbReference>
<evidence type="ECO:0000256" key="4">
    <source>
        <dbReference type="ARBA" id="ARBA00022679"/>
    </source>
</evidence>
<dbReference type="GO" id="GO:0000155">
    <property type="term" value="F:phosphorelay sensor kinase activity"/>
    <property type="evidence" value="ECO:0007669"/>
    <property type="project" value="InterPro"/>
</dbReference>
<dbReference type="InterPro" id="IPR013767">
    <property type="entry name" value="PAS_fold"/>
</dbReference>
<sequence>MTQSVSHVEAEIFERFHDPVFVRDMAGSICFWNSACAELYGWTSRKALGVNARSLLKCEPAESFETADAQLLANGHWEGDLYRTTGSGQRRLVSVRWSLRRDGAGHPTGILETGHDVSAAKEIELHLKASEYRYQNLFQAMAASFWELDFSAIGPKIRALTESGVTDLESYFLKHPEVVRDFMQNTRVVDLNDHSVRLFGRGNREEMLGTIDRYWPDASIQVYARCVVKSLAGLPNNIEVTRLINLDGKELECLFTACFSKENIVRGVILIGIIDLTEQVAARHAMEVMQTELAHVARLSILGEFTASIAHEINQPLSSISTYAEAGLRWLLRPEPELHEIELALRQILDEARRTSDVIARIRGMALRRPAEESELSINQVIRDSLKFAHHELDKHSVQLVLDLSPSLLRVRADRVLLQQVIVNLVINAAQAMAGAGVATRNLIVRSKQVHSTMVGVEVVDSGPGVAQEHLDRLFESFFTTKATGMGMGLPICRTIVEAAGGTINLTNRNDSQPGANITFLLPALSSASKDRRLVGEPYASVTKNTPGTATG</sequence>
<reference evidence="11 12" key="1">
    <citation type="submission" date="2019-09" db="EMBL/GenBank/DDBJ databases">
        <authorList>
            <person name="Chandra G."/>
            <person name="Truman W A."/>
        </authorList>
    </citation>
    <scope>NUCLEOTIDE SEQUENCE [LARGE SCALE GENOMIC DNA]</scope>
    <source>
        <strain evidence="11">PS854</strain>
    </source>
</reference>
<feature type="domain" description="PAS" evidence="10">
    <location>
        <begin position="11"/>
        <end position="75"/>
    </location>
</feature>
<dbReference type="Proteomes" id="UP000327111">
    <property type="component" value="Unassembled WGS sequence"/>
</dbReference>
<evidence type="ECO:0000256" key="2">
    <source>
        <dbReference type="ARBA" id="ARBA00012438"/>
    </source>
</evidence>
<dbReference type="CDD" id="cd00130">
    <property type="entry name" value="PAS"/>
    <property type="match status" value="1"/>
</dbReference>
<organism evidence="11 12">
    <name type="scientific">Pseudomonas fluorescens</name>
    <dbReference type="NCBI Taxonomy" id="294"/>
    <lineage>
        <taxon>Bacteria</taxon>
        <taxon>Pseudomonadati</taxon>
        <taxon>Pseudomonadota</taxon>
        <taxon>Gammaproteobacteria</taxon>
        <taxon>Pseudomonadales</taxon>
        <taxon>Pseudomonadaceae</taxon>
        <taxon>Pseudomonas</taxon>
    </lineage>
</organism>
<dbReference type="Pfam" id="PF00989">
    <property type="entry name" value="PAS"/>
    <property type="match status" value="1"/>
</dbReference>
<dbReference type="EC" id="2.7.13.3" evidence="2"/>
<dbReference type="PRINTS" id="PR00344">
    <property type="entry name" value="BCTRLSENSOR"/>
</dbReference>
<evidence type="ECO:0000313" key="12">
    <source>
        <dbReference type="Proteomes" id="UP000327111"/>
    </source>
</evidence>
<name>A0A5E7GHR1_PSEFL</name>
<feature type="domain" description="Histidine kinase" evidence="9">
    <location>
        <begin position="308"/>
        <end position="526"/>
    </location>
</feature>
<dbReference type="NCBIfam" id="TIGR00229">
    <property type="entry name" value="sensory_box"/>
    <property type="match status" value="1"/>
</dbReference>
<dbReference type="EMBL" id="CABVIF010000001">
    <property type="protein sequence ID" value="VVO51161.1"/>
    <property type="molecule type" value="Genomic_DNA"/>
</dbReference>
<comment type="catalytic activity">
    <reaction evidence="1">
        <text>ATP + protein L-histidine = ADP + protein N-phospho-L-histidine.</text>
        <dbReference type="EC" id="2.7.13.3"/>
    </reaction>
</comment>
<evidence type="ECO:0000259" key="10">
    <source>
        <dbReference type="PROSITE" id="PS50112"/>
    </source>
</evidence>
<dbReference type="InterPro" id="IPR003661">
    <property type="entry name" value="HisK_dim/P_dom"/>
</dbReference>
<dbReference type="Gene3D" id="3.30.450.20">
    <property type="entry name" value="PAS domain"/>
    <property type="match status" value="1"/>
</dbReference>
<dbReference type="InterPro" id="IPR003594">
    <property type="entry name" value="HATPase_dom"/>
</dbReference>
<dbReference type="Gene3D" id="3.30.565.10">
    <property type="entry name" value="Histidine kinase-like ATPase, C-terminal domain"/>
    <property type="match status" value="1"/>
</dbReference>
<dbReference type="GO" id="GO:0005524">
    <property type="term" value="F:ATP binding"/>
    <property type="evidence" value="ECO:0007669"/>
    <property type="project" value="UniProtKB-KW"/>
</dbReference>
<proteinExistence type="predicted"/>
<gene>
    <name evidence="11" type="primary">sasA_2</name>
    <name evidence="11" type="ORF">PS854_00295</name>
</gene>
<keyword evidence="5" id="KW-0547">Nucleotide-binding</keyword>
<evidence type="ECO:0000313" key="11">
    <source>
        <dbReference type="EMBL" id="VVO51161.1"/>
    </source>
</evidence>
<dbReference type="CDD" id="cd00082">
    <property type="entry name" value="HisKA"/>
    <property type="match status" value="1"/>
</dbReference>
<evidence type="ECO:0000256" key="6">
    <source>
        <dbReference type="ARBA" id="ARBA00022777"/>
    </source>
</evidence>
<evidence type="ECO:0000256" key="7">
    <source>
        <dbReference type="ARBA" id="ARBA00022840"/>
    </source>
</evidence>
<dbReference type="SUPFAM" id="SSF47384">
    <property type="entry name" value="Homodimeric domain of signal transducing histidine kinase"/>
    <property type="match status" value="1"/>
</dbReference>
<dbReference type="InterPro" id="IPR036890">
    <property type="entry name" value="HATPase_C_sf"/>
</dbReference>
<evidence type="ECO:0000259" key="9">
    <source>
        <dbReference type="PROSITE" id="PS50109"/>
    </source>
</evidence>
<dbReference type="PROSITE" id="PS50109">
    <property type="entry name" value="HIS_KIN"/>
    <property type="match status" value="1"/>
</dbReference>
<dbReference type="PANTHER" id="PTHR43065">
    <property type="entry name" value="SENSOR HISTIDINE KINASE"/>
    <property type="match status" value="1"/>
</dbReference>
<dbReference type="Pfam" id="PF00512">
    <property type="entry name" value="HisKA"/>
    <property type="match status" value="1"/>
</dbReference>
<dbReference type="InterPro" id="IPR035965">
    <property type="entry name" value="PAS-like_dom_sf"/>
</dbReference>
<dbReference type="AlphaFoldDB" id="A0A5E7GHR1"/>
<evidence type="ECO:0000256" key="5">
    <source>
        <dbReference type="ARBA" id="ARBA00022741"/>
    </source>
</evidence>